<evidence type="ECO:0000256" key="1">
    <source>
        <dbReference type="SAM" id="MobiDB-lite"/>
    </source>
</evidence>
<dbReference type="EMBL" id="QVQW01000010">
    <property type="protein sequence ID" value="RKU47226.1"/>
    <property type="molecule type" value="Genomic_DNA"/>
</dbReference>
<evidence type="ECO:0000313" key="3">
    <source>
        <dbReference type="Proteomes" id="UP000275385"/>
    </source>
</evidence>
<feature type="region of interest" description="Disordered" evidence="1">
    <location>
        <begin position="35"/>
        <end position="82"/>
    </location>
</feature>
<name>A0A420YH99_9PEZI</name>
<keyword evidence="3" id="KW-1185">Reference proteome</keyword>
<organism evidence="2 3">
    <name type="scientific">Coniochaeta pulveracea</name>
    <dbReference type="NCBI Taxonomy" id="177199"/>
    <lineage>
        <taxon>Eukaryota</taxon>
        <taxon>Fungi</taxon>
        <taxon>Dikarya</taxon>
        <taxon>Ascomycota</taxon>
        <taxon>Pezizomycotina</taxon>
        <taxon>Sordariomycetes</taxon>
        <taxon>Sordariomycetidae</taxon>
        <taxon>Coniochaetales</taxon>
        <taxon>Coniochaetaceae</taxon>
        <taxon>Coniochaeta</taxon>
    </lineage>
</organism>
<accession>A0A420YH99</accession>
<sequence>MCTLNAALFFAVGGEDFIGIFGLHAMCRELLSGSSSARQSSHGGTGEDSSASSSLSGTRAWQSPLANGNYHDDGHPRRQGLPRLPAYKASHVFLRIMWLWRFSKHHQKLEFITLSV</sequence>
<dbReference type="AlphaFoldDB" id="A0A420YH99"/>
<reference evidence="2 3" key="1">
    <citation type="submission" date="2018-08" db="EMBL/GenBank/DDBJ databases">
        <title>Draft genome of the lignicolous fungus Coniochaeta pulveracea.</title>
        <authorList>
            <person name="Borstlap C.J."/>
            <person name="De Witt R.N."/>
            <person name="Botha A."/>
            <person name="Volschenk H."/>
        </authorList>
    </citation>
    <scope>NUCLEOTIDE SEQUENCE [LARGE SCALE GENOMIC DNA]</scope>
    <source>
        <strain evidence="2 3">CAB683</strain>
    </source>
</reference>
<proteinExistence type="predicted"/>
<dbReference type="Proteomes" id="UP000275385">
    <property type="component" value="Unassembled WGS sequence"/>
</dbReference>
<evidence type="ECO:0000313" key="2">
    <source>
        <dbReference type="EMBL" id="RKU47226.1"/>
    </source>
</evidence>
<gene>
    <name evidence="2" type="ORF">DL546_008457</name>
</gene>
<comment type="caution">
    <text evidence="2">The sequence shown here is derived from an EMBL/GenBank/DDBJ whole genome shotgun (WGS) entry which is preliminary data.</text>
</comment>
<protein>
    <submittedName>
        <fullName evidence="2">Uncharacterized protein</fullName>
    </submittedName>
</protein>
<feature type="compositionally biased region" description="Polar residues" evidence="1">
    <location>
        <begin position="57"/>
        <end position="66"/>
    </location>
</feature>